<accession>A0A4Q8LVN0</accession>
<dbReference type="Proteomes" id="UP000292087">
    <property type="component" value="Unassembled WGS sequence"/>
</dbReference>
<reference evidence="2 3" key="1">
    <citation type="submission" date="2019-02" db="EMBL/GenBank/DDBJ databases">
        <title>WGS of Pseudoxanthomonas species novum from clinical isolates.</title>
        <authorList>
            <person name="Bernier A.-M."/>
            <person name="Bernard K."/>
            <person name="Vachon A."/>
        </authorList>
    </citation>
    <scope>NUCLEOTIDE SEQUENCE [LARGE SCALE GENOMIC DNA]</scope>
    <source>
        <strain evidence="2 3">NML140781</strain>
    </source>
</reference>
<dbReference type="RefSeq" id="WP_099527268.1">
    <property type="nucleotide sequence ID" value="NZ_SHMF01000002.1"/>
</dbReference>
<proteinExistence type="predicted"/>
<evidence type="ECO:0000256" key="1">
    <source>
        <dbReference type="SAM" id="Coils"/>
    </source>
</evidence>
<evidence type="ECO:0000313" key="3">
    <source>
        <dbReference type="Proteomes" id="UP000292087"/>
    </source>
</evidence>
<comment type="caution">
    <text evidence="2">The sequence shown here is derived from an EMBL/GenBank/DDBJ whole genome shotgun (WGS) entry which is preliminary data.</text>
</comment>
<gene>
    <name evidence="2" type="ORF">EA656_07605</name>
</gene>
<evidence type="ECO:0000313" key="2">
    <source>
        <dbReference type="EMBL" id="TAA35549.1"/>
    </source>
</evidence>
<dbReference type="InterPro" id="IPR009444">
    <property type="entry name" value="Conjugal_tfr_TraD_a-type"/>
</dbReference>
<dbReference type="AlphaFoldDB" id="A0A4Q8LVN0"/>
<evidence type="ECO:0008006" key="4">
    <source>
        <dbReference type="Google" id="ProtNLM"/>
    </source>
</evidence>
<organism evidence="2 3">
    <name type="scientific">Pseudoxanthomonas winnipegensis</name>
    <dbReference type="NCBI Taxonomy" id="2480810"/>
    <lineage>
        <taxon>Bacteria</taxon>
        <taxon>Pseudomonadati</taxon>
        <taxon>Pseudomonadota</taxon>
        <taxon>Gammaproteobacteria</taxon>
        <taxon>Lysobacterales</taxon>
        <taxon>Lysobacteraceae</taxon>
        <taxon>Pseudoxanthomonas</taxon>
    </lineage>
</organism>
<feature type="coiled-coil region" evidence="1">
    <location>
        <begin position="1"/>
        <end position="50"/>
    </location>
</feature>
<protein>
    <recommendedName>
        <fullName evidence="4">Conjugal transfer protein TraD</fullName>
    </recommendedName>
</protein>
<name>A0A4Q8LVN0_9GAMM</name>
<sequence>MADVEKQKLKLARILEAAAKEQAKLLVAEKQQKERLARQAARERAKERAALFRSADAHRKIVLGGLTIAADADHWDPAEIVGALLLVGEKMGTHAPLREQLRKRGIAHLEARDAARKAARS</sequence>
<dbReference type="Pfam" id="PF06412">
    <property type="entry name" value="TraD"/>
    <property type="match status" value="1"/>
</dbReference>
<keyword evidence="1" id="KW-0175">Coiled coil</keyword>
<dbReference type="EMBL" id="SHMF01000002">
    <property type="protein sequence ID" value="TAA35549.1"/>
    <property type="molecule type" value="Genomic_DNA"/>
</dbReference>